<evidence type="ECO:0000256" key="1">
    <source>
        <dbReference type="SAM" id="SignalP"/>
    </source>
</evidence>
<dbReference type="AlphaFoldDB" id="A0A1G7WMI3"/>
<proteinExistence type="predicted"/>
<sequence length="241" mass="27424">MKHYSLLRLMALSAVLITSLAFSCQDHHIPDPVTNCDRVNGTLRAVDCEFEFVKAEFSELRNSNGDTLRYGTVTPGGDPTIVLPEVDRGRWIRSYISMFYFLSMEVQVTIRRIAPAPANTTDYVLRQDFTANSNNDEFPTTAIWYLEPDEDLKPVKINIPVGGTYTYHTVYNFVGTAGFSGDDIDYRMTGDYYLLVQNVETSKLLKQAPYNYDLYRDRAEAKLMFRTKIIPGICVFCKQGS</sequence>
<dbReference type="EMBL" id="FNAN01000022">
    <property type="protein sequence ID" value="SDG73068.1"/>
    <property type="molecule type" value="Genomic_DNA"/>
</dbReference>
<feature type="signal peptide" evidence="1">
    <location>
        <begin position="1"/>
        <end position="23"/>
    </location>
</feature>
<evidence type="ECO:0008006" key="4">
    <source>
        <dbReference type="Google" id="ProtNLM"/>
    </source>
</evidence>
<dbReference type="Proteomes" id="UP000198748">
    <property type="component" value="Unassembled WGS sequence"/>
</dbReference>
<dbReference type="OrthoDB" id="947987at2"/>
<evidence type="ECO:0000313" key="2">
    <source>
        <dbReference type="EMBL" id="SDG73068.1"/>
    </source>
</evidence>
<reference evidence="3" key="1">
    <citation type="submission" date="2016-10" db="EMBL/GenBank/DDBJ databases">
        <authorList>
            <person name="Varghese N."/>
            <person name="Submissions S."/>
        </authorList>
    </citation>
    <scope>NUCLEOTIDE SEQUENCE [LARGE SCALE GENOMIC DNA]</scope>
    <source>
        <strain evidence="3">DSM 25329</strain>
    </source>
</reference>
<protein>
    <recommendedName>
        <fullName evidence="4">DUF4377 domain-containing protein</fullName>
    </recommendedName>
</protein>
<keyword evidence="1" id="KW-0732">Signal</keyword>
<evidence type="ECO:0000313" key="3">
    <source>
        <dbReference type="Proteomes" id="UP000198748"/>
    </source>
</evidence>
<feature type="chain" id="PRO_5011741355" description="DUF4377 domain-containing protein" evidence="1">
    <location>
        <begin position="24"/>
        <end position="241"/>
    </location>
</feature>
<organism evidence="2 3">
    <name type="scientific">Dyadobacter soli</name>
    <dbReference type="NCBI Taxonomy" id="659014"/>
    <lineage>
        <taxon>Bacteria</taxon>
        <taxon>Pseudomonadati</taxon>
        <taxon>Bacteroidota</taxon>
        <taxon>Cytophagia</taxon>
        <taxon>Cytophagales</taxon>
        <taxon>Spirosomataceae</taxon>
        <taxon>Dyadobacter</taxon>
    </lineage>
</organism>
<accession>A0A1G7WMI3</accession>
<keyword evidence="3" id="KW-1185">Reference proteome</keyword>
<dbReference type="RefSeq" id="WP_090156731.1">
    <property type="nucleotide sequence ID" value="NZ_FNAN01000022.1"/>
</dbReference>
<name>A0A1G7WMI3_9BACT</name>
<dbReference type="PROSITE" id="PS51257">
    <property type="entry name" value="PROKAR_LIPOPROTEIN"/>
    <property type="match status" value="1"/>
</dbReference>
<gene>
    <name evidence="2" type="ORF">SAMN04487996_122102</name>
</gene>